<evidence type="ECO:0000313" key="3">
    <source>
        <dbReference type="Proteomes" id="UP001597369"/>
    </source>
</evidence>
<dbReference type="Proteomes" id="UP001597369">
    <property type="component" value="Unassembled WGS sequence"/>
</dbReference>
<dbReference type="RefSeq" id="WP_229963000.1">
    <property type="nucleotide sequence ID" value="NZ_JAJJWI010000042.1"/>
</dbReference>
<gene>
    <name evidence="2" type="ORF">ACFSKU_15010</name>
</gene>
<dbReference type="EMBL" id="JBHUHV010000050">
    <property type="protein sequence ID" value="MFD2068200.1"/>
    <property type="molecule type" value="Genomic_DNA"/>
</dbReference>
<feature type="domain" description="Calcineurin-like phosphoesterase" evidence="1">
    <location>
        <begin position="68"/>
        <end position="254"/>
    </location>
</feature>
<dbReference type="Gene3D" id="3.60.21.10">
    <property type="match status" value="1"/>
</dbReference>
<dbReference type="InterPro" id="IPR004843">
    <property type="entry name" value="Calcineurin-like_PHP"/>
</dbReference>
<dbReference type="PANTHER" id="PTHR43143">
    <property type="entry name" value="METALLOPHOSPHOESTERASE, CALCINEURIN SUPERFAMILY"/>
    <property type="match status" value="1"/>
</dbReference>
<sequence length="384" mass="42491">MKTVALTESINFIVSKVCSNSNSAVLLKKAITTALVLAVLTGCKKDTESIAVPQEKASQAGEDEAFSIAILPDTQYYTSLKHGGTMEMFEQQIQWVRDNKRAENIVYVVHLGDVVDHGDDDNAIEWERAKTEMYKLEEDNIPYGIAVGNHDQTPYGNPGSPGTNSGYGVYFGRKHMETKPWYGGAYGSSNNSDNHYDLFSANGEDFIVLYLEFNSPGHEKYSSSIENAVMNWADEVLNTYASRKAIIVSHSLLDIPSGSNSNIKAGEGDNLIASDFTNQGDVIYDRMKHHDNVFLMLGGHISGEGFRRDVNNGHVIKSYLADYQSRESYPYDGSARNAGNGLMRLMTFNKTQQTLSVRTFAPRSGGAILFEKDGDSEFTMPLYD</sequence>
<evidence type="ECO:0000259" key="1">
    <source>
        <dbReference type="Pfam" id="PF00149"/>
    </source>
</evidence>
<dbReference type="PANTHER" id="PTHR43143:SF5">
    <property type="entry name" value="SECRETED PROTEIN"/>
    <property type="match status" value="1"/>
</dbReference>
<dbReference type="InterPro" id="IPR029052">
    <property type="entry name" value="Metallo-depent_PP-like"/>
</dbReference>
<name>A0ABW4X1Z9_9BACT</name>
<organism evidence="2 3">
    <name type="scientific">Pontibacter silvestris</name>
    <dbReference type="NCBI Taxonomy" id="2305183"/>
    <lineage>
        <taxon>Bacteria</taxon>
        <taxon>Pseudomonadati</taxon>
        <taxon>Bacteroidota</taxon>
        <taxon>Cytophagia</taxon>
        <taxon>Cytophagales</taxon>
        <taxon>Hymenobacteraceae</taxon>
        <taxon>Pontibacter</taxon>
    </lineage>
</organism>
<dbReference type="InterPro" id="IPR051918">
    <property type="entry name" value="STPP_CPPED1"/>
</dbReference>
<keyword evidence="3" id="KW-1185">Reference proteome</keyword>
<dbReference type="Pfam" id="PF00149">
    <property type="entry name" value="Metallophos"/>
    <property type="match status" value="1"/>
</dbReference>
<dbReference type="SUPFAM" id="SSF56300">
    <property type="entry name" value="Metallo-dependent phosphatases"/>
    <property type="match status" value="1"/>
</dbReference>
<accession>A0ABW4X1Z9</accession>
<evidence type="ECO:0000313" key="2">
    <source>
        <dbReference type="EMBL" id="MFD2068200.1"/>
    </source>
</evidence>
<protein>
    <submittedName>
        <fullName evidence="2">Metallophosphoesterase</fullName>
    </submittedName>
</protein>
<proteinExistence type="predicted"/>
<comment type="caution">
    <text evidence="2">The sequence shown here is derived from an EMBL/GenBank/DDBJ whole genome shotgun (WGS) entry which is preliminary data.</text>
</comment>
<reference evidence="3" key="1">
    <citation type="journal article" date="2019" name="Int. J. Syst. Evol. Microbiol.">
        <title>The Global Catalogue of Microorganisms (GCM) 10K type strain sequencing project: providing services to taxonomists for standard genome sequencing and annotation.</title>
        <authorList>
            <consortium name="The Broad Institute Genomics Platform"/>
            <consortium name="The Broad Institute Genome Sequencing Center for Infectious Disease"/>
            <person name="Wu L."/>
            <person name="Ma J."/>
        </authorList>
    </citation>
    <scope>NUCLEOTIDE SEQUENCE [LARGE SCALE GENOMIC DNA]</scope>
    <source>
        <strain evidence="3">JCM 16545</strain>
    </source>
</reference>